<evidence type="ECO:0000256" key="3">
    <source>
        <dbReference type="ARBA" id="ARBA00022692"/>
    </source>
</evidence>
<feature type="non-terminal residue" evidence="7">
    <location>
        <position position="1"/>
    </location>
</feature>
<evidence type="ECO:0000256" key="5">
    <source>
        <dbReference type="ARBA" id="ARBA00023136"/>
    </source>
</evidence>
<dbReference type="GO" id="GO:0016020">
    <property type="term" value="C:membrane"/>
    <property type="evidence" value="ECO:0007669"/>
    <property type="project" value="UniProtKB-SubCell"/>
</dbReference>
<evidence type="ECO:0000256" key="4">
    <source>
        <dbReference type="ARBA" id="ARBA00022989"/>
    </source>
</evidence>
<evidence type="ECO:0000313" key="7">
    <source>
        <dbReference type="EMBL" id="CEK52897.1"/>
    </source>
</evidence>
<sequence length="76" mass="8369">NIEQNLSSNAAKAFNDSVKNFEARLTKIVDTFIADMENAVNNEIGKCLPLWNLYSDVVIYGVCKSIIGALGGWWCA</sequence>
<dbReference type="EMBL" id="HACG01006032">
    <property type="protein sequence ID" value="CEK52897.1"/>
    <property type="molecule type" value="Transcribed_RNA"/>
</dbReference>
<organism evidence="7">
    <name type="scientific">Arion vulgaris</name>
    <dbReference type="NCBI Taxonomy" id="1028688"/>
    <lineage>
        <taxon>Eukaryota</taxon>
        <taxon>Metazoa</taxon>
        <taxon>Spiralia</taxon>
        <taxon>Lophotrochozoa</taxon>
        <taxon>Mollusca</taxon>
        <taxon>Gastropoda</taxon>
        <taxon>Heterobranchia</taxon>
        <taxon>Euthyneura</taxon>
        <taxon>Panpulmonata</taxon>
        <taxon>Eupulmonata</taxon>
        <taxon>Stylommatophora</taxon>
        <taxon>Helicina</taxon>
        <taxon>Arionoidea</taxon>
        <taxon>Arionidae</taxon>
        <taxon>Arion</taxon>
    </lineage>
</organism>
<proteinExistence type="inferred from homology"/>
<protein>
    <submittedName>
        <fullName evidence="7">Uncharacterized protein</fullName>
    </submittedName>
</protein>
<keyword evidence="4" id="KW-1133">Transmembrane helix</keyword>
<gene>
    <name evidence="7" type="primary">ORF18386</name>
</gene>
<keyword evidence="3" id="KW-0812">Transmembrane</keyword>
<dbReference type="Pfam" id="PF05478">
    <property type="entry name" value="Prominin"/>
    <property type="match status" value="1"/>
</dbReference>
<feature type="non-terminal residue" evidence="7">
    <location>
        <position position="76"/>
    </location>
</feature>
<dbReference type="AlphaFoldDB" id="A0A0B6Y9A0"/>
<keyword evidence="6" id="KW-0325">Glycoprotein</keyword>
<evidence type="ECO:0000256" key="6">
    <source>
        <dbReference type="ARBA" id="ARBA00023180"/>
    </source>
</evidence>
<dbReference type="InterPro" id="IPR008795">
    <property type="entry name" value="Prominin"/>
</dbReference>
<comment type="subcellular location">
    <subcellularLocation>
        <location evidence="1">Membrane</location>
        <topology evidence="1">Multi-pass membrane protein</topology>
    </subcellularLocation>
</comment>
<accession>A0A0B6Y9A0</accession>
<name>A0A0B6Y9A0_9EUPU</name>
<evidence type="ECO:0000256" key="2">
    <source>
        <dbReference type="ARBA" id="ARBA00006058"/>
    </source>
</evidence>
<keyword evidence="5" id="KW-0472">Membrane</keyword>
<comment type="similarity">
    <text evidence="2">Belongs to the prominin family.</text>
</comment>
<evidence type="ECO:0000256" key="1">
    <source>
        <dbReference type="ARBA" id="ARBA00004141"/>
    </source>
</evidence>
<reference evidence="7" key="1">
    <citation type="submission" date="2014-12" db="EMBL/GenBank/DDBJ databases">
        <title>Insight into the proteome of Arion vulgaris.</title>
        <authorList>
            <person name="Aradska J."/>
            <person name="Bulat T."/>
            <person name="Smidak R."/>
            <person name="Sarate P."/>
            <person name="Gangsoo J."/>
            <person name="Sialana F."/>
            <person name="Bilban M."/>
            <person name="Lubec G."/>
        </authorList>
    </citation>
    <scope>NUCLEOTIDE SEQUENCE</scope>
    <source>
        <tissue evidence="7">Skin</tissue>
    </source>
</reference>